<dbReference type="AlphaFoldDB" id="A0A7S3A978"/>
<dbReference type="GO" id="GO:0009165">
    <property type="term" value="P:nucleotide biosynthetic process"/>
    <property type="evidence" value="ECO:0007669"/>
    <property type="project" value="UniProtKB-KW"/>
</dbReference>
<sequence length="291" mass="31678">MLLILVGAPMSGRRTALNWLGEHGFRCVDGDEVRAAECGLAGEAPMATIAQDGNELERMSDISMSFILAIDAPHGVRWRRQMASGGGSLEDFVKKSDSLMYDCDQKGTPLRTWMSNATIRAMNQGSLEEFYSQLESLDLRNPKHARPSWDMYFLQLAVLASRRTNCMKRAVGAVIVKSNRVVSTGYNGTASGLTNCSDGGCKRCNSFARMGVSLDVCLCLHAEENAIIEAGSSRCENATLYSSLFPCLACTKLIMQVGITRVIYNSSYATDERAEAMMISSGIQVLRGGPL</sequence>
<dbReference type="GO" id="GO:0008270">
    <property type="term" value="F:zinc ion binding"/>
    <property type="evidence" value="ECO:0007669"/>
    <property type="project" value="InterPro"/>
</dbReference>
<proteinExistence type="inferred from homology"/>
<evidence type="ECO:0000256" key="3">
    <source>
        <dbReference type="ARBA" id="ARBA00022723"/>
    </source>
</evidence>
<keyword evidence="4" id="KW-0545">Nucleotide biosynthesis</keyword>
<evidence type="ECO:0000256" key="1">
    <source>
        <dbReference type="ARBA" id="ARBA00001947"/>
    </source>
</evidence>
<dbReference type="GO" id="GO:0004132">
    <property type="term" value="F:dCMP deaminase activity"/>
    <property type="evidence" value="ECO:0007669"/>
    <property type="project" value="UniProtKB-EC"/>
</dbReference>
<dbReference type="EMBL" id="HBHW01041151">
    <property type="protein sequence ID" value="CAE0063580.1"/>
    <property type="molecule type" value="Transcribed_RNA"/>
</dbReference>
<dbReference type="InterPro" id="IPR035105">
    <property type="entry name" value="Deoxycytidylate_deaminase_dom"/>
</dbReference>
<evidence type="ECO:0000256" key="2">
    <source>
        <dbReference type="ARBA" id="ARBA00006576"/>
    </source>
</evidence>
<evidence type="ECO:0000256" key="5">
    <source>
        <dbReference type="ARBA" id="ARBA00022801"/>
    </source>
</evidence>
<keyword evidence="3" id="KW-0479">Metal-binding</keyword>
<protein>
    <recommendedName>
        <fullName evidence="9">Deoxycytidylate deaminase</fullName>
        <ecNumber evidence="7">3.5.4.12</ecNumber>
    </recommendedName>
    <alternativeName>
        <fullName evidence="8">dCMP deaminase</fullName>
    </alternativeName>
</protein>
<dbReference type="PROSITE" id="PS51747">
    <property type="entry name" value="CYT_DCMP_DEAMINASES_2"/>
    <property type="match status" value="1"/>
</dbReference>
<evidence type="ECO:0000313" key="11">
    <source>
        <dbReference type="EMBL" id="CAE0063580.1"/>
    </source>
</evidence>
<dbReference type="InterPro" id="IPR016192">
    <property type="entry name" value="APOBEC/CMP_deaminase_Zn-bd"/>
</dbReference>
<dbReference type="Gene3D" id="3.40.140.10">
    <property type="entry name" value="Cytidine Deaminase, domain 2"/>
    <property type="match status" value="1"/>
</dbReference>
<dbReference type="PANTHER" id="PTHR11086">
    <property type="entry name" value="DEOXYCYTIDYLATE DEAMINASE-RELATED"/>
    <property type="match status" value="1"/>
</dbReference>
<name>A0A7S3A978_9RHOD</name>
<comment type="cofactor">
    <cofactor evidence="1">
        <name>Zn(2+)</name>
        <dbReference type="ChEBI" id="CHEBI:29105"/>
    </cofactor>
</comment>
<keyword evidence="5" id="KW-0378">Hydrolase</keyword>
<dbReference type="SUPFAM" id="SSF53927">
    <property type="entry name" value="Cytidine deaminase-like"/>
    <property type="match status" value="1"/>
</dbReference>
<evidence type="ECO:0000256" key="7">
    <source>
        <dbReference type="ARBA" id="ARBA00038938"/>
    </source>
</evidence>
<dbReference type="CDD" id="cd01286">
    <property type="entry name" value="deoxycytidylate_deaminase"/>
    <property type="match status" value="1"/>
</dbReference>
<keyword evidence="6" id="KW-0862">Zinc</keyword>
<comment type="similarity">
    <text evidence="2">Belongs to the cytidine and deoxycytidylate deaminase family.</text>
</comment>
<reference evidence="11" key="1">
    <citation type="submission" date="2021-01" db="EMBL/GenBank/DDBJ databases">
        <authorList>
            <person name="Corre E."/>
            <person name="Pelletier E."/>
            <person name="Niang G."/>
            <person name="Scheremetjew M."/>
            <person name="Finn R."/>
            <person name="Kale V."/>
            <person name="Holt S."/>
            <person name="Cochrane G."/>
            <person name="Meng A."/>
            <person name="Brown T."/>
            <person name="Cohen L."/>
        </authorList>
    </citation>
    <scope>NUCLEOTIDE SEQUENCE</scope>
    <source>
        <strain evidence="11">CCMP 769</strain>
    </source>
</reference>
<evidence type="ECO:0000256" key="4">
    <source>
        <dbReference type="ARBA" id="ARBA00022727"/>
    </source>
</evidence>
<dbReference type="EC" id="3.5.4.12" evidence="7"/>
<dbReference type="FunFam" id="3.40.140.10:FF:000035">
    <property type="entry name" value="dCMP deaminase"/>
    <property type="match status" value="1"/>
</dbReference>
<feature type="domain" description="CMP/dCMP-type deaminase" evidence="10">
    <location>
        <begin position="148"/>
        <end position="286"/>
    </location>
</feature>
<dbReference type="InterPro" id="IPR015517">
    <property type="entry name" value="dCMP_deaminase-rel"/>
</dbReference>
<evidence type="ECO:0000256" key="8">
    <source>
        <dbReference type="ARBA" id="ARBA00041763"/>
    </source>
</evidence>
<dbReference type="InterPro" id="IPR002125">
    <property type="entry name" value="CMP_dCMP_dom"/>
</dbReference>
<evidence type="ECO:0000256" key="6">
    <source>
        <dbReference type="ARBA" id="ARBA00022833"/>
    </source>
</evidence>
<evidence type="ECO:0000256" key="9">
    <source>
        <dbReference type="ARBA" id="ARBA00071582"/>
    </source>
</evidence>
<dbReference type="PROSITE" id="PS00903">
    <property type="entry name" value="CYT_DCMP_DEAMINASES_1"/>
    <property type="match status" value="1"/>
</dbReference>
<accession>A0A7S3A978</accession>
<gene>
    <name evidence="11" type="ORF">RMAR00112_LOCUS31652</name>
</gene>
<evidence type="ECO:0000259" key="10">
    <source>
        <dbReference type="PROSITE" id="PS51747"/>
    </source>
</evidence>
<dbReference type="InterPro" id="IPR016193">
    <property type="entry name" value="Cytidine_deaminase-like"/>
</dbReference>
<dbReference type="Pfam" id="PF00383">
    <property type="entry name" value="dCMP_cyt_deam_1"/>
    <property type="match status" value="1"/>
</dbReference>
<organism evidence="11">
    <name type="scientific">Rhodosorus marinus</name>
    <dbReference type="NCBI Taxonomy" id="101924"/>
    <lineage>
        <taxon>Eukaryota</taxon>
        <taxon>Rhodophyta</taxon>
        <taxon>Stylonematophyceae</taxon>
        <taxon>Stylonematales</taxon>
        <taxon>Stylonemataceae</taxon>
        <taxon>Rhodosorus</taxon>
    </lineage>
</organism>
<dbReference type="GO" id="GO:0005737">
    <property type="term" value="C:cytoplasm"/>
    <property type="evidence" value="ECO:0007669"/>
    <property type="project" value="TreeGrafter"/>
</dbReference>
<dbReference type="PANTHER" id="PTHR11086:SF18">
    <property type="entry name" value="DEOXYCYTIDYLATE DEAMINASE"/>
    <property type="match status" value="1"/>
</dbReference>